<dbReference type="EMBL" id="BNBI01000001">
    <property type="protein sequence ID" value="GHE85041.1"/>
    <property type="molecule type" value="Genomic_DNA"/>
</dbReference>
<dbReference type="AlphaFoldDB" id="A0A919DUA7"/>
<gene>
    <name evidence="1" type="ORF">GCM10018772_05240</name>
</gene>
<organism evidence="1 2">
    <name type="scientific">Streptomyces fumanus</name>
    <dbReference type="NCBI Taxonomy" id="67302"/>
    <lineage>
        <taxon>Bacteria</taxon>
        <taxon>Bacillati</taxon>
        <taxon>Actinomycetota</taxon>
        <taxon>Actinomycetes</taxon>
        <taxon>Kitasatosporales</taxon>
        <taxon>Streptomycetaceae</taxon>
        <taxon>Streptomyces</taxon>
    </lineage>
</organism>
<proteinExistence type="predicted"/>
<evidence type="ECO:0000313" key="1">
    <source>
        <dbReference type="EMBL" id="GHE85041.1"/>
    </source>
</evidence>
<reference evidence="1" key="1">
    <citation type="journal article" date="2014" name="Int. J. Syst. Evol. Microbiol.">
        <title>Complete genome sequence of Corynebacterium casei LMG S-19264T (=DSM 44701T), isolated from a smear-ripened cheese.</title>
        <authorList>
            <consortium name="US DOE Joint Genome Institute (JGI-PGF)"/>
            <person name="Walter F."/>
            <person name="Albersmeier A."/>
            <person name="Kalinowski J."/>
            <person name="Ruckert C."/>
        </authorList>
    </citation>
    <scope>NUCLEOTIDE SEQUENCE</scope>
    <source>
        <strain evidence="1">JCM 4477</strain>
    </source>
</reference>
<comment type="caution">
    <text evidence="1">The sequence shown here is derived from an EMBL/GenBank/DDBJ whole genome shotgun (WGS) entry which is preliminary data.</text>
</comment>
<accession>A0A919DUA7</accession>
<sequence length="146" mass="14985">MSQKALGRLFNTTPAADNVWINIGDQAGGVTFVGYLGAAAGDTYTLQQAKDASGTGAANLAAISEYYTNTGNGTDAWVRRTQAAAATVVTAAAAVQQAVVIEVEGTQLADDYCFVRLASTGAGTVNAIQRDLMVQRAPENLPATGV</sequence>
<dbReference type="RefSeq" id="WP_190202415.1">
    <property type="nucleotide sequence ID" value="NZ_BNBI01000001.1"/>
</dbReference>
<name>A0A919DUA7_9ACTN</name>
<keyword evidence="2" id="KW-1185">Reference proteome</keyword>
<protein>
    <submittedName>
        <fullName evidence="1">Uncharacterized protein</fullName>
    </submittedName>
</protein>
<evidence type="ECO:0000313" key="2">
    <source>
        <dbReference type="Proteomes" id="UP000630718"/>
    </source>
</evidence>
<dbReference type="Proteomes" id="UP000630718">
    <property type="component" value="Unassembled WGS sequence"/>
</dbReference>
<reference evidence="1" key="2">
    <citation type="submission" date="2020-09" db="EMBL/GenBank/DDBJ databases">
        <authorList>
            <person name="Sun Q."/>
            <person name="Ohkuma M."/>
        </authorList>
    </citation>
    <scope>NUCLEOTIDE SEQUENCE</scope>
    <source>
        <strain evidence="1">JCM 4477</strain>
    </source>
</reference>